<evidence type="ECO:0000313" key="3">
    <source>
        <dbReference type="EMBL" id="CAH7684518.1"/>
    </source>
</evidence>
<keyword evidence="4" id="KW-1185">Reference proteome</keyword>
<reference evidence="3" key="1">
    <citation type="submission" date="2022-06" db="EMBL/GenBank/DDBJ databases">
        <authorList>
            <consortium name="SYNGENTA / RWTH Aachen University"/>
        </authorList>
    </citation>
    <scope>NUCLEOTIDE SEQUENCE</scope>
</reference>
<dbReference type="Proteomes" id="UP001153365">
    <property type="component" value="Unassembled WGS sequence"/>
</dbReference>
<organism evidence="3 4">
    <name type="scientific">Phakopsora pachyrhizi</name>
    <name type="common">Asian soybean rust disease fungus</name>
    <dbReference type="NCBI Taxonomy" id="170000"/>
    <lineage>
        <taxon>Eukaryota</taxon>
        <taxon>Fungi</taxon>
        <taxon>Dikarya</taxon>
        <taxon>Basidiomycota</taxon>
        <taxon>Pucciniomycotina</taxon>
        <taxon>Pucciniomycetes</taxon>
        <taxon>Pucciniales</taxon>
        <taxon>Phakopsoraceae</taxon>
        <taxon>Phakopsora</taxon>
    </lineage>
</organism>
<evidence type="ECO:0000256" key="2">
    <source>
        <dbReference type="SAM" id="MobiDB-lite"/>
    </source>
</evidence>
<comment type="similarity">
    <text evidence="1">Belongs to the complex I NDUFA12 subunit family.</text>
</comment>
<comment type="caution">
    <text evidence="3">The sequence shown here is derived from an EMBL/GenBank/DDBJ whole genome shotgun (WGS) entry which is preliminary data.</text>
</comment>
<sequence>MVRSLAKFIKQRLGLGKERFYVGSDLHRNRYYEEPISSSILINAIERTRPRRYVDFYNVLKDLDSHRFQNVPPQWLSWLSFTRKTPPTIQELEADRFRQVRLKENVTKLLLAEQHNKSLTLENDQTIINEINKESASDRSDLNQKTTSNEEEEEEVERKRSELNKSPLTAFNLSQKPPNNSSTQSDWKPKSWNPQPISKN</sequence>
<feature type="compositionally biased region" description="Basic and acidic residues" evidence="2">
    <location>
        <begin position="132"/>
        <end position="142"/>
    </location>
</feature>
<proteinExistence type="inferred from homology"/>
<evidence type="ECO:0000313" key="4">
    <source>
        <dbReference type="Proteomes" id="UP001153365"/>
    </source>
</evidence>
<dbReference type="PANTHER" id="PTHR32470">
    <property type="entry name" value="ADH DEHYDROGENASE [UBIQUINONE] 1 ALPHA SUBCOMPLEX ASSEMBLY FACTOR 2"/>
    <property type="match status" value="1"/>
</dbReference>
<name>A0AAV0BFA7_PHAPC</name>
<dbReference type="GO" id="GO:0005739">
    <property type="term" value="C:mitochondrion"/>
    <property type="evidence" value="ECO:0007669"/>
    <property type="project" value="TreeGrafter"/>
</dbReference>
<dbReference type="InterPro" id="IPR007763">
    <property type="entry name" value="NDUFA12"/>
</dbReference>
<gene>
    <name evidence="3" type="ORF">PPACK8108_LOCUS18728</name>
</gene>
<protein>
    <recommendedName>
        <fullName evidence="5">NADH dehydrogenase [ubiquinone] 1 alpha subcomplex subunit</fullName>
    </recommendedName>
</protein>
<dbReference type="GO" id="GO:0045271">
    <property type="term" value="C:respiratory chain complex I"/>
    <property type="evidence" value="ECO:0007669"/>
    <property type="project" value="InterPro"/>
</dbReference>
<dbReference type="GO" id="GO:0032981">
    <property type="term" value="P:mitochondrial respiratory chain complex I assembly"/>
    <property type="evidence" value="ECO:0007669"/>
    <property type="project" value="TreeGrafter"/>
</dbReference>
<dbReference type="EMBL" id="CALTRL010005457">
    <property type="protein sequence ID" value="CAH7684518.1"/>
    <property type="molecule type" value="Genomic_DNA"/>
</dbReference>
<evidence type="ECO:0000256" key="1">
    <source>
        <dbReference type="ARBA" id="ARBA00007355"/>
    </source>
</evidence>
<feature type="compositionally biased region" description="Polar residues" evidence="2">
    <location>
        <begin position="164"/>
        <end position="200"/>
    </location>
</feature>
<evidence type="ECO:0008006" key="5">
    <source>
        <dbReference type="Google" id="ProtNLM"/>
    </source>
</evidence>
<dbReference type="AlphaFoldDB" id="A0AAV0BFA7"/>
<dbReference type="PANTHER" id="PTHR32470:SF2">
    <property type="entry name" value="NADH DEHYDROGENASE [UBIQUINONE] 1 ALPHA SUBCOMPLEX ASSEMBLY FACTOR 2"/>
    <property type="match status" value="1"/>
</dbReference>
<dbReference type="InterPro" id="IPR052618">
    <property type="entry name" value="ComplexI_NDUFA12"/>
</dbReference>
<feature type="region of interest" description="Disordered" evidence="2">
    <location>
        <begin position="132"/>
        <end position="200"/>
    </location>
</feature>
<accession>A0AAV0BFA7</accession>
<dbReference type="Pfam" id="PF05071">
    <property type="entry name" value="NDUFA12"/>
    <property type="match status" value="1"/>
</dbReference>